<evidence type="ECO:0000313" key="3">
    <source>
        <dbReference type="Proteomes" id="UP001558613"/>
    </source>
</evidence>
<comment type="caution">
    <text evidence="2">The sequence shown here is derived from an EMBL/GenBank/DDBJ whole genome shotgun (WGS) entry which is preliminary data.</text>
</comment>
<feature type="region of interest" description="Disordered" evidence="1">
    <location>
        <begin position="77"/>
        <end position="98"/>
    </location>
</feature>
<proteinExistence type="predicted"/>
<evidence type="ECO:0000313" key="2">
    <source>
        <dbReference type="EMBL" id="KAL1266077.1"/>
    </source>
</evidence>
<accession>A0ABR3MN91</accession>
<gene>
    <name evidence="2" type="ORF">QQF64_004104</name>
</gene>
<organism evidence="2 3">
    <name type="scientific">Cirrhinus molitorella</name>
    <name type="common">mud carp</name>
    <dbReference type="NCBI Taxonomy" id="172907"/>
    <lineage>
        <taxon>Eukaryota</taxon>
        <taxon>Metazoa</taxon>
        <taxon>Chordata</taxon>
        <taxon>Craniata</taxon>
        <taxon>Vertebrata</taxon>
        <taxon>Euteleostomi</taxon>
        <taxon>Actinopterygii</taxon>
        <taxon>Neopterygii</taxon>
        <taxon>Teleostei</taxon>
        <taxon>Ostariophysi</taxon>
        <taxon>Cypriniformes</taxon>
        <taxon>Cyprinidae</taxon>
        <taxon>Labeoninae</taxon>
        <taxon>Labeonini</taxon>
        <taxon>Cirrhinus</taxon>
    </lineage>
</organism>
<feature type="region of interest" description="Disordered" evidence="1">
    <location>
        <begin position="43"/>
        <end position="62"/>
    </location>
</feature>
<protein>
    <submittedName>
        <fullName evidence="2">Uncharacterized protein</fullName>
    </submittedName>
</protein>
<sequence>MGPSCRKGSFRQQKEEKSVHNHGGRNKIILLLSTLPLHTSKAALGSTPNCPDSRHDIRPRSSWRSVHNAIVCRVDMQREVSDGKRAGERQTDRTTKKK</sequence>
<reference evidence="2 3" key="1">
    <citation type="submission" date="2023-09" db="EMBL/GenBank/DDBJ databases">
        <authorList>
            <person name="Wang M."/>
        </authorList>
    </citation>
    <scope>NUCLEOTIDE SEQUENCE [LARGE SCALE GENOMIC DNA]</scope>
    <source>
        <strain evidence="2">GT-2023</strain>
        <tissue evidence="2">Liver</tissue>
    </source>
</reference>
<dbReference type="Proteomes" id="UP001558613">
    <property type="component" value="Unassembled WGS sequence"/>
</dbReference>
<keyword evidence="3" id="KW-1185">Reference proteome</keyword>
<dbReference type="EMBL" id="JAYMGO010000011">
    <property type="protein sequence ID" value="KAL1266077.1"/>
    <property type="molecule type" value="Genomic_DNA"/>
</dbReference>
<evidence type="ECO:0000256" key="1">
    <source>
        <dbReference type="SAM" id="MobiDB-lite"/>
    </source>
</evidence>
<feature type="region of interest" description="Disordered" evidence="1">
    <location>
        <begin position="1"/>
        <end position="25"/>
    </location>
</feature>
<name>A0ABR3MN91_9TELE</name>